<keyword evidence="6" id="KW-0812">Transmembrane</keyword>
<dbReference type="SUPFAM" id="SSF58104">
    <property type="entry name" value="Methyl-accepting chemotaxis protein (MCP) signaling domain"/>
    <property type="match status" value="1"/>
</dbReference>
<dbReference type="CDD" id="cd12912">
    <property type="entry name" value="PDC2_MCP_like"/>
    <property type="match status" value="1"/>
</dbReference>
<feature type="transmembrane region" description="Helical" evidence="6">
    <location>
        <begin position="12"/>
        <end position="33"/>
    </location>
</feature>
<feature type="domain" description="HAMP" evidence="8">
    <location>
        <begin position="384"/>
        <end position="430"/>
    </location>
</feature>
<dbReference type="PROSITE" id="PS50885">
    <property type="entry name" value="HAMP"/>
    <property type="match status" value="2"/>
</dbReference>
<dbReference type="RefSeq" id="WP_277519485.1">
    <property type="nucleotide sequence ID" value="NZ_JAMQOT010000001.1"/>
</dbReference>
<sequence length="748" mass="80146">MGDRIRSSYALKLLLALFVVVAAVAAIGFVIYVQTGTSLADETESTMVQSTELQSESVAEWIDHRRGQTRFLASSDAVRSGDTDRIRSTFDAEYERMDPAVTGVHYVDAADYEVLASTQGDAEGSSLADAPWASSDRSGGEPTLFGPYESETADGPVAGFVTEAAGDDDRLVVLEFDLVTVSNSLEQPANVSGSFTHVVDSSGTVVLSHHNDRVGEPNVDSSGEPESMAVKRGLDGEVDYVEMEMGGETMSMGFAPVEGTDWVIMTHIPTAQAFALQQEITQSVIALVLVSLVGLGVIGVVVGRSTSNSLGTLAEKAGELEKGNLETELESDRRDEIGRLYDAFAEMRDSVRENLRKSEKARNRAERKGRELAALADHLEAKATEFRDVMEQAADGDLTRRMDADSQNEAMSDIATEYNEMMAELERTTDGVKRFADEVAAHGQQVTASAEEVQQAGGEVSQAVQRISDSTERQHETFRAVADGMEEISASTEEISSLSNEVTTIAERTAEAGQEGTTAATAAIEAMDEIDEDAEAAVGEIEQLQAQVDRVDEITEFIQKVAEQTNMLAMNANIEASRNGSDMEGFTAVATEVKELAAETKASADEIDQLVDDITSQTDTTATEVRKTRQGIASSAETVERAVDALDEIAGYAKQTYDGTKEIKNASEQQAASTQEIVTMVDEAESLSEHVAEEASTAAAAAEEQTSALAEVTESATQLAERANNLQRHLDEFETGGSSTATAQSVDD</sequence>
<dbReference type="InterPro" id="IPR003660">
    <property type="entry name" value="HAMP_dom"/>
</dbReference>
<dbReference type="SMART" id="SM00304">
    <property type="entry name" value="HAMP"/>
    <property type="match status" value="2"/>
</dbReference>
<dbReference type="GO" id="GO:0007165">
    <property type="term" value="P:signal transduction"/>
    <property type="evidence" value="ECO:0007669"/>
    <property type="project" value="UniProtKB-KW"/>
</dbReference>
<feature type="coiled-coil region" evidence="4">
    <location>
        <begin position="348"/>
        <end position="382"/>
    </location>
</feature>
<evidence type="ECO:0000256" key="4">
    <source>
        <dbReference type="SAM" id="Coils"/>
    </source>
</evidence>
<evidence type="ECO:0000256" key="6">
    <source>
        <dbReference type="SAM" id="Phobius"/>
    </source>
</evidence>
<keyword evidence="4" id="KW-0175">Coiled coil</keyword>
<dbReference type="SMART" id="SM00283">
    <property type="entry name" value="MA"/>
    <property type="match status" value="1"/>
</dbReference>
<dbReference type="Gene3D" id="6.10.250.1910">
    <property type="match status" value="1"/>
</dbReference>
<comment type="caution">
    <text evidence="9">The sequence shown here is derived from an EMBL/GenBank/DDBJ whole genome shotgun (WGS) entry which is preliminary data.</text>
</comment>
<keyword evidence="1 3" id="KW-0807">Transducer</keyword>
<organism evidence="9 10">
    <name type="scientific">Natrinema salsiterrestre</name>
    <dbReference type="NCBI Taxonomy" id="2950540"/>
    <lineage>
        <taxon>Archaea</taxon>
        <taxon>Methanobacteriati</taxon>
        <taxon>Methanobacteriota</taxon>
        <taxon>Stenosarchaea group</taxon>
        <taxon>Halobacteria</taxon>
        <taxon>Halobacteriales</taxon>
        <taxon>Natrialbaceae</taxon>
        <taxon>Natrinema</taxon>
    </lineage>
</organism>
<dbReference type="PROSITE" id="PS50111">
    <property type="entry name" value="CHEMOTAXIS_TRANSDUC_2"/>
    <property type="match status" value="1"/>
</dbReference>
<dbReference type="PANTHER" id="PTHR32089:SF112">
    <property type="entry name" value="LYSOZYME-LIKE PROTEIN-RELATED"/>
    <property type="match status" value="1"/>
</dbReference>
<protein>
    <submittedName>
        <fullName evidence="9">Methyl-accepting chemotaxis protein</fullName>
    </submittedName>
</protein>
<gene>
    <name evidence="9" type="ORF">NDI89_00380</name>
</gene>
<dbReference type="Pfam" id="PF00015">
    <property type="entry name" value="MCPsignal"/>
    <property type="match status" value="1"/>
</dbReference>
<keyword evidence="6" id="KW-0472">Membrane</keyword>
<accession>A0A9Q4Q1T1</accession>
<dbReference type="Gene3D" id="1.10.287.950">
    <property type="entry name" value="Methyl-accepting chemotaxis protein"/>
    <property type="match status" value="1"/>
</dbReference>
<evidence type="ECO:0000259" key="7">
    <source>
        <dbReference type="PROSITE" id="PS50111"/>
    </source>
</evidence>
<dbReference type="InterPro" id="IPR004089">
    <property type="entry name" value="MCPsignal_dom"/>
</dbReference>
<keyword evidence="10" id="KW-1185">Reference proteome</keyword>
<name>A0A9Q4Q1T1_9EURY</name>
<feature type="domain" description="HAMP" evidence="8">
    <location>
        <begin position="304"/>
        <end position="356"/>
    </location>
</feature>
<dbReference type="CDD" id="cd06225">
    <property type="entry name" value="HAMP"/>
    <property type="match status" value="1"/>
</dbReference>
<feature type="coiled-coil region" evidence="4">
    <location>
        <begin position="527"/>
        <end position="554"/>
    </location>
</feature>
<dbReference type="PANTHER" id="PTHR32089">
    <property type="entry name" value="METHYL-ACCEPTING CHEMOTAXIS PROTEIN MCPB"/>
    <property type="match status" value="1"/>
</dbReference>
<evidence type="ECO:0000313" key="9">
    <source>
        <dbReference type="EMBL" id="MDF9744032.1"/>
    </source>
</evidence>
<dbReference type="AlphaFoldDB" id="A0A9Q4Q1T1"/>
<evidence type="ECO:0000256" key="3">
    <source>
        <dbReference type="PROSITE-ProRule" id="PRU00284"/>
    </source>
</evidence>
<keyword evidence="6" id="KW-1133">Transmembrane helix</keyword>
<evidence type="ECO:0000313" key="10">
    <source>
        <dbReference type="Proteomes" id="UP001154061"/>
    </source>
</evidence>
<dbReference type="Proteomes" id="UP001154061">
    <property type="component" value="Unassembled WGS sequence"/>
</dbReference>
<reference evidence="9" key="1">
    <citation type="submission" date="2022-06" db="EMBL/GenBank/DDBJ databases">
        <title>Natrinema sp. a new haloarchaeum isolate from saline soil.</title>
        <authorList>
            <person name="Strakova D."/>
            <person name="Galisteo C."/>
            <person name="Sanchez-Porro C."/>
            <person name="Ventosa A."/>
        </authorList>
    </citation>
    <scope>NUCLEOTIDE SEQUENCE</scope>
    <source>
        <strain evidence="9">S1CR25-10</strain>
    </source>
</reference>
<dbReference type="EMBL" id="JAMQOT010000001">
    <property type="protein sequence ID" value="MDF9744032.1"/>
    <property type="molecule type" value="Genomic_DNA"/>
</dbReference>
<dbReference type="Pfam" id="PF00672">
    <property type="entry name" value="HAMP"/>
    <property type="match status" value="1"/>
</dbReference>
<feature type="region of interest" description="Disordered" evidence="5">
    <location>
        <begin position="122"/>
        <end position="151"/>
    </location>
</feature>
<evidence type="ECO:0000256" key="5">
    <source>
        <dbReference type="SAM" id="MobiDB-lite"/>
    </source>
</evidence>
<evidence type="ECO:0000256" key="1">
    <source>
        <dbReference type="ARBA" id="ARBA00023224"/>
    </source>
</evidence>
<proteinExistence type="inferred from homology"/>
<feature type="domain" description="Methyl-accepting transducer" evidence="7">
    <location>
        <begin position="449"/>
        <end position="685"/>
    </location>
</feature>
<dbReference type="GO" id="GO:0016020">
    <property type="term" value="C:membrane"/>
    <property type="evidence" value="ECO:0007669"/>
    <property type="project" value="InterPro"/>
</dbReference>
<comment type="similarity">
    <text evidence="2">Belongs to the methyl-accepting chemotaxis (MCP) protein family.</text>
</comment>
<dbReference type="Gene3D" id="3.30.450.20">
    <property type="entry name" value="PAS domain"/>
    <property type="match status" value="1"/>
</dbReference>
<evidence type="ECO:0000259" key="8">
    <source>
        <dbReference type="PROSITE" id="PS50885"/>
    </source>
</evidence>
<evidence type="ECO:0000256" key="2">
    <source>
        <dbReference type="ARBA" id="ARBA00029447"/>
    </source>
</evidence>